<dbReference type="Proteomes" id="UP000694398">
    <property type="component" value="Unassembled WGS sequence"/>
</dbReference>
<dbReference type="InterPro" id="IPR045166">
    <property type="entry name" value="Spp2-like"/>
</dbReference>
<evidence type="ECO:0000256" key="5">
    <source>
        <dbReference type="SAM" id="MobiDB-lite"/>
    </source>
</evidence>
<dbReference type="GO" id="GO:0003676">
    <property type="term" value="F:nucleic acid binding"/>
    <property type="evidence" value="ECO:0007669"/>
    <property type="project" value="InterPro"/>
</dbReference>
<dbReference type="InterPro" id="IPR041993">
    <property type="entry name" value="GPKOW_KOW1"/>
</dbReference>
<dbReference type="PANTHER" id="PTHR15818">
    <property type="entry name" value="G PATCH AND KOW-CONTAINING"/>
    <property type="match status" value="1"/>
</dbReference>
<feature type="region of interest" description="Disordered" evidence="5">
    <location>
        <begin position="1"/>
        <end position="29"/>
    </location>
</feature>
<evidence type="ECO:0000256" key="2">
    <source>
        <dbReference type="ARBA" id="ARBA00010966"/>
    </source>
</evidence>
<dbReference type="InterPro" id="IPR008991">
    <property type="entry name" value="Translation_prot_SH3-like_sf"/>
</dbReference>
<comment type="function">
    <text evidence="4">RNA-binding protein involved in pre-mRNA splicing.</text>
</comment>
<keyword evidence="4" id="KW-0508">mRNA splicing</keyword>
<evidence type="ECO:0000256" key="1">
    <source>
        <dbReference type="ARBA" id="ARBA00004123"/>
    </source>
</evidence>
<feature type="compositionally biased region" description="Basic and acidic residues" evidence="5">
    <location>
        <begin position="247"/>
        <end position="260"/>
    </location>
</feature>
<dbReference type="Pfam" id="PF12656">
    <property type="entry name" value="G-patch_2"/>
    <property type="match status" value="1"/>
</dbReference>
<dbReference type="Ensembl" id="ENSCLAT00000010425.1">
    <property type="protein sequence ID" value="ENSCLAP00000010295.1"/>
    <property type="gene ID" value="ENSCLAG00000007117.1"/>
</dbReference>
<dbReference type="SMART" id="SM00739">
    <property type="entry name" value="KOW"/>
    <property type="match status" value="2"/>
</dbReference>
<dbReference type="InterPro" id="IPR005824">
    <property type="entry name" value="KOW"/>
</dbReference>
<dbReference type="SMART" id="SM00443">
    <property type="entry name" value="G_patch"/>
    <property type="match status" value="1"/>
</dbReference>
<dbReference type="GeneTree" id="ENSGT00390000015154"/>
<dbReference type="GO" id="GO:0005681">
    <property type="term" value="C:spliceosomal complex"/>
    <property type="evidence" value="ECO:0007669"/>
    <property type="project" value="TreeGrafter"/>
</dbReference>
<keyword evidence="4" id="KW-0507">mRNA processing</keyword>
<reference evidence="7" key="1">
    <citation type="submission" date="2025-08" db="UniProtKB">
        <authorList>
            <consortium name="Ensembl"/>
        </authorList>
    </citation>
    <scope>IDENTIFICATION</scope>
</reference>
<reference evidence="7" key="2">
    <citation type="submission" date="2025-09" db="UniProtKB">
        <authorList>
            <consortium name="Ensembl"/>
        </authorList>
    </citation>
    <scope>IDENTIFICATION</scope>
</reference>
<dbReference type="RefSeq" id="XP_005381875.2">
    <property type="nucleotide sequence ID" value="XM_005381818.2"/>
</dbReference>
<evidence type="ECO:0000256" key="4">
    <source>
        <dbReference type="RuleBase" id="RU369096"/>
    </source>
</evidence>
<sequence>MNPSVSRVQTEPLLHASTHDSVGGHGKMADTEDHVLEPATPAAPLSFCFLRTSRPRQLAGQGDAAGLAPEEKDFLKTMERRELQNPPEGPKELVIPLIQNGYRRQPLAQSPGPFTEALADTALSQAVKELTEESKMSLVERKGAGADAVLTIPVAQTGCTPGGKRGDSQSWAETVPDADYEAVPVEAYGLAMLRGMGWKPGEGIGRTFNEVVKPCVTSLRLKGLGLGANLTQAQVQAVASSGCYHPPRPDGEQEKDKEDQTQGLVPGDTVVVLSGPYQHLYGKVEGLDPDNVRAMVRLAVGRHTVTISGYCLRPVSQQEFDANSLRLVQASRTCSRQHSGTALSQKALRNEDLHDPQEDSGRKRKHFPDRQEGPAAKRGTAARSRHWLTRDLRVRFVDKLYEAGRYYNTKMTIEDVLSPDTCTCRTDEGRVLEGVREDMLETLVPKGEGDRVMVVLGPQAGKVGYLLGRDTARSRALVHLRRDNHLVELHYNAVCQFIGLSDSDDD</sequence>
<feature type="domain" description="G-patch" evidence="6">
    <location>
        <begin position="185"/>
        <end position="231"/>
    </location>
</feature>
<dbReference type="OMA" id="NECCFSA"/>
<comment type="subcellular location">
    <subcellularLocation>
        <location evidence="1 4">Nucleus</location>
    </subcellularLocation>
</comment>
<evidence type="ECO:0000313" key="8">
    <source>
        <dbReference type="Proteomes" id="UP000694398"/>
    </source>
</evidence>
<keyword evidence="3 4" id="KW-0539">Nucleus</keyword>
<dbReference type="AlphaFoldDB" id="A0A8C2V542"/>
<protein>
    <recommendedName>
        <fullName evidence="4">G-patch domain and KOW motifs-containing protein</fullName>
    </recommendedName>
</protein>
<evidence type="ECO:0000259" key="6">
    <source>
        <dbReference type="PROSITE" id="PS50174"/>
    </source>
</evidence>
<proteinExistence type="inferred from homology"/>
<evidence type="ECO:0000313" key="7">
    <source>
        <dbReference type="Ensembl" id="ENSCLAP00000010295.1"/>
    </source>
</evidence>
<evidence type="ECO:0000256" key="3">
    <source>
        <dbReference type="ARBA" id="ARBA00023242"/>
    </source>
</evidence>
<dbReference type="CDD" id="cd13152">
    <property type="entry name" value="KOW_GPKOW_A"/>
    <property type="match status" value="1"/>
</dbReference>
<dbReference type="GeneID" id="102028534"/>
<accession>A0A8C2V542</accession>
<organism evidence="7 8">
    <name type="scientific">Chinchilla lanigera</name>
    <name type="common">Long-tailed chinchilla</name>
    <name type="synonym">Chinchilla villidera</name>
    <dbReference type="NCBI Taxonomy" id="34839"/>
    <lineage>
        <taxon>Eukaryota</taxon>
        <taxon>Metazoa</taxon>
        <taxon>Chordata</taxon>
        <taxon>Craniata</taxon>
        <taxon>Vertebrata</taxon>
        <taxon>Euteleostomi</taxon>
        <taxon>Mammalia</taxon>
        <taxon>Eutheria</taxon>
        <taxon>Euarchontoglires</taxon>
        <taxon>Glires</taxon>
        <taxon>Rodentia</taxon>
        <taxon>Hystricomorpha</taxon>
        <taxon>Chinchillidae</taxon>
        <taxon>Chinchilla</taxon>
    </lineage>
</organism>
<dbReference type="SUPFAM" id="SSF50104">
    <property type="entry name" value="Translation proteins SH3-like domain"/>
    <property type="match status" value="1"/>
</dbReference>
<dbReference type="PROSITE" id="PS50174">
    <property type="entry name" value="G_PATCH"/>
    <property type="match status" value="1"/>
</dbReference>
<gene>
    <name evidence="7" type="primary">LOC102028534</name>
</gene>
<feature type="region of interest" description="Disordered" evidence="5">
    <location>
        <begin position="333"/>
        <end position="383"/>
    </location>
</feature>
<feature type="region of interest" description="Disordered" evidence="5">
    <location>
        <begin position="240"/>
        <end position="262"/>
    </location>
</feature>
<comment type="similarity">
    <text evidence="2 4">Belongs to the MOS2 family.</text>
</comment>
<dbReference type="Pfam" id="PF25088">
    <property type="entry name" value="GPKOW_C"/>
    <property type="match status" value="1"/>
</dbReference>
<dbReference type="PANTHER" id="PTHR15818:SF2">
    <property type="entry name" value="G-PATCH DOMAIN AND KOW MOTIFS-CONTAINING PROTEIN"/>
    <property type="match status" value="1"/>
</dbReference>
<feature type="compositionally biased region" description="Basic and acidic residues" evidence="5">
    <location>
        <begin position="348"/>
        <end position="361"/>
    </location>
</feature>
<name>A0A8C2V542_CHILA</name>
<keyword evidence="8" id="KW-1185">Reference proteome</keyword>
<feature type="compositionally biased region" description="Polar residues" evidence="5">
    <location>
        <begin position="333"/>
        <end position="344"/>
    </location>
</feature>
<dbReference type="GO" id="GO:0000398">
    <property type="term" value="P:mRNA splicing, via spliceosome"/>
    <property type="evidence" value="ECO:0007669"/>
    <property type="project" value="UniProtKB-UniRule"/>
</dbReference>
<dbReference type="InterPro" id="IPR026822">
    <property type="entry name" value="Spp2/MOS2_G-patch"/>
</dbReference>
<dbReference type="InterPro" id="IPR000467">
    <property type="entry name" value="G_patch_dom"/>
</dbReference>
<dbReference type="OrthoDB" id="5577072at2759"/>